<dbReference type="AlphaFoldDB" id="A0A2S6BYD2"/>
<protein>
    <submittedName>
        <fullName evidence="1">Uncharacterized protein</fullName>
    </submittedName>
</protein>
<evidence type="ECO:0000313" key="1">
    <source>
        <dbReference type="EMBL" id="PPJ52495.1"/>
    </source>
</evidence>
<sequence>MVRADNDNADDSDKCWLPYPGAAIMLTPEKAEQLEGTEVDKEKLRNAMADWQLIKKMKNHIEEPPTSGFFKPHHGVTAGGVLHSFGYRSDYCTQPKDLAMFGFNEAFTALGISKNEKDWCLTKITHSNWGENPVNPQVHYPPTKANFKTLFDFKSGVIVVLEAWDADYVNHRPENKHPADRLVPLKKWQDVMWLLRRTVMEQARISNAPKVEHVCWYNPPHESDKVYMLVTGLKTLTLLPKWPGLHYSTKEPQGLASLASEDAAKVCWMLIQHKGDDTARIINRFRIFSVRQGAGGNAPCLYMHTTASATYTGVQ</sequence>
<proteinExistence type="predicted"/>
<name>A0A2S6BYD2_9PEZI</name>
<keyword evidence="2" id="KW-1185">Reference proteome</keyword>
<gene>
    <name evidence="1" type="ORF">CBER1_10712</name>
</gene>
<dbReference type="EMBL" id="PNEN01001692">
    <property type="protein sequence ID" value="PPJ52495.1"/>
    <property type="molecule type" value="Genomic_DNA"/>
</dbReference>
<reference evidence="2" key="1">
    <citation type="journal article" date="2017" name="bioRxiv">
        <title>Conservation of a gene cluster reveals novel cercosporin biosynthetic mechanisms and extends production to the genus Colletotrichum.</title>
        <authorList>
            <person name="de Jonge R."/>
            <person name="Ebert M.K."/>
            <person name="Huitt-Roehl C.R."/>
            <person name="Pal P."/>
            <person name="Suttle J.C."/>
            <person name="Spanner R.E."/>
            <person name="Neubauer J.D."/>
            <person name="Jurick W.M.II."/>
            <person name="Stott K.A."/>
            <person name="Secor G.A."/>
            <person name="Thomma B.P.H.J."/>
            <person name="Van de Peer Y."/>
            <person name="Townsend C.A."/>
            <person name="Bolton M.D."/>
        </authorList>
    </citation>
    <scope>NUCLEOTIDE SEQUENCE [LARGE SCALE GENOMIC DNA]</scope>
    <source>
        <strain evidence="2">CBS538.71</strain>
    </source>
</reference>
<dbReference type="Proteomes" id="UP000237631">
    <property type="component" value="Unassembled WGS sequence"/>
</dbReference>
<comment type="caution">
    <text evidence="1">The sequence shown here is derived from an EMBL/GenBank/DDBJ whole genome shotgun (WGS) entry which is preliminary data.</text>
</comment>
<organism evidence="1 2">
    <name type="scientific">Cercospora berteroae</name>
    <dbReference type="NCBI Taxonomy" id="357750"/>
    <lineage>
        <taxon>Eukaryota</taxon>
        <taxon>Fungi</taxon>
        <taxon>Dikarya</taxon>
        <taxon>Ascomycota</taxon>
        <taxon>Pezizomycotina</taxon>
        <taxon>Dothideomycetes</taxon>
        <taxon>Dothideomycetidae</taxon>
        <taxon>Mycosphaerellales</taxon>
        <taxon>Mycosphaerellaceae</taxon>
        <taxon>Cercospora</taxon>
    </lineage>
</organism>
<evidence type="ECO:0000313" key="2">
    <source>
        <dbReference type="Proteomes" id="UP000237631"/>
    </source>
</evidence>
<accession>A0A2S6BYD2</accession>
<dbReference type="OrthoDB" id="5337308at2759"/>